<evidence type="ECO:0000313" key="3">
    <source>
        <dbReference type="Proteomes" id="UP000187486"/>
    </source>
</evidence>
<dbReference type="OrthoDB" id="4461339at2"/>
<dbReference type="AlphaFoldDB" id="A0A1R0KXF3"/>
<protein>
    <recommendedName>
        <fullName evidence="4">Secreted protein</fullName>
    </recommendedName>
</protein>
<dbReference type="EMBL" id="MQUQ01000005">
    <property type="protein sequence ID" value="OLZ53663.1"/>
    <property type="molecule type" value="Genomic_DNA"/>
</dbReference>
<sequence length="225" mass="23941">MRRLLAAAAAALSAAALVVLPGHASAVPSPLPDFDFSACPAPPANADPGTWRCEAFVSQGVLTIGDREIPLGELRLTFSEGKVDRKYAQVFGELRHAPARIRGTFGAAMQLKYGGYSDFLSDDERRGELDLYAVLRHPLLPKGCTVGTLDAPLHSVVKDDPAVPFEVISQNPTTVKFGVVDTQLALPRATGCGHLAQVADHLLGLPSPSGANTFKQVTYVQFKPL</sequence>
<keyword evidence="1" id="KW-0732">Signal</keyword>
<organism evidence="2 3">
    <name type="scientific">Amycolatopsis coloradensis</name>
    <dbReference type="NCBI Taxonomy" id="76021"/>
    <lineage>
        <taxon>Bacteria</taxon>
        <taxon>Bacillati</taxon>
        <taxon>Actinomycetota</taxon>
        <taxon>Actinomycetes</taxon>
        <taxon>Pseudonocardiales</taxon>
        <taxon>Pseudonocardiaceae</taxon>
        <taxon>Amycolatopsis</taxon>
    </lineage>
</organism>
<comment type="caution">
    <text evidence="2">The sequence shown here is derived from an EMBL/GenBank/DDBJ whole genome shotgun (WGS) entry which is preliminary data.</text>
</comment>
<gene>
    <name evidence="2" type="ORF">BS329_12965</name>
</gene>
<dbReference type="RefSeq" id="WP_076159820.1">
    <property type="nucleotide sequence ID" value="NZ_JBEZVB010000152.1"/>
</dbReference>
<evidence type="ECO:0000313" key="2">
    <source>
        <dbReference type="EMBL" id="OLZ53663.1"/>
    </source>
</evidence>
<proteinExistence type="predicted"/>
<name>A0A1R0KXF3_9PSEU</name>
<evidence type="ECO:0000256" key="1">
    <source>
        <dbReference type="SAM" id="SignalP"/>
    </source>
</evidence>
<dbReference type="Proteomes" id="UP000187486">
    <property type="component" value="Unassembled WGS sequence"/>
</dbReference>
<feature type="signal peptide" evidence="1">
    <location>
        <begin position="1"/>
        <end position="26"/>
    </location>
</feature>
<evidence type="ECO:0008006" key="4">
    <source>
        <dbReference type="Google" id="ProtNLM"/>
    </source>
</evidence>
<feature type="chain" id="PRO_5012593397" description="Secreted protein" evidence="1">
    <location>
        <begin position="27"/>
        <end position="225"/>
    </location>
</feature>
<reference evidence="2 3" key="1">
    <citation type="submission" date="2016-01" db="EMBL/GenBank/DDBJ databases">
        <title>Amycolatopsis coloradensis genome sequencing and assembly.</title>
        <authorList>
            <person name="Mayilraj S."/>
        </authorList>
    </citation>
    <scope>NUCLEOTIDE SEQUENCE [LARGE SCALE GENOMIC DNA]</scope>
    <source>
        <strain evidence="2 3">DSM 44225</strain>
    </source>
</reference>
<keyword evidence="3" id="KW-1185">Reference proteome</keyword>
<accession>A0A1R0KXF3</accession>